<evidence type="ECO:0000256" key="4">
    <source>
        <dbReference type="ARBA" id="ARBA00022833"/>
    </source>
</evidence>
<comment type="function">
    <text evidence="6">Catalyzes the reversible hydration of carbon dioxide to form bicarbonate.</text>
</comment>
<feature type="binding site" evidence="8">
    <location>
        <position position="102"/>
    </location>
    <ligand>
        <name>Zn(2+)</name>
        <dbReference type="ChEBI" id="CHEBI:29105"/>
    </ligand>
</feature>
<dbReference type="PANTHER" id="PTHR11002">
    <property type="entry name" value="CARBONIC ANHYDRASE"/>
    <property type="match status" value="1"/>
</dbReference>
<evidence type="ECO:0000256" key="3">
    <source>
        <dbReference type="ARBA" id="ARBA00022723"/>
    </source>
</evidence>
<evidence type="ECO:0000256" key="6">
    <source>
        <dbReference type="ARBA" id="ARBA00024993"/>
    </source>
</evidence>
<dbReference type="InterPro" id="IPR036874">
    <property type="entry name" value="Carbonic_anhydrase_sf"/>
</dbReference>
<dbReference type="Gene3D" id="3.40.1050.10">
    <property type="entry name" value="Carbonic anhydrase"/>
    <property type="match status" value="1"/>
</dbReference>
<evidence type="ECO:0000256" key="2">
    <source>
        <dbReference type="ARBA" id="ARBA00012925"/>
    </source>
</evidence>
<dbReference type="GO" id="GO:0015976">
    <property type="term" value="P:carbon utilization"/>
    <property type="evidence" value="ECO:0007669"/>
    <property type="project" value="InterPro"/>
</dbReference>
<dbReference type="InterPro" id="IPR015892">
    <property type="entry name" value="Carbonic_anhydrase_CS"/>
</dbReference>
<keyword evidence="5 9" id="KW-0456">Lyase</keyword>
<accession>A0A6J5F6D0</accession>
<comment type="cofactor">
    <cofactor evidence="8">
        <name>Zn(2+)</name>
        <dbReference type="ChEBI" id="CHEBI:29105"/>
    </cofactor>
    <text evidence="8">Binds 1 zinc ion per subunit.</text>
</comment>
<dbReference type="EC" id="4.2.1.1" evidence="2 9"/>
<dbReference type="PROSITE" id="PS51318">
    <property type="entry name" value="TAT"/>
    <property type="match status" value="1"/>
</dbReference>
<dbReference type="CDD" id="cd03378">
    <property type="entry name" value="beta_CA_cladeC"/>
    <property type="match status" value="1"/>
</dbReference>
<evidence type="ECO:0000256" key="9">
    <source>
        <dbReference type="RuleBase" id="RU003956"/>
    </source>
</evidence>
<dbReference type="EMBL" id="CADIKH010000116">
    <property type="protein sequence ID" value="CAB3774430.1"/>
    <property type="molecule type" value="Genomic_DNA"/>
</dbReference>
<keyword evidence="4 8" id="KW-0862">Zinc</keyword>
<keyword evidence="11" id="KW-1185">Reference proteome</keyword>
<sequence length="249" mass="26061">MCDSKTCLASVPSSPRRKFLRETGASAIAVTIGGLLTSKLSVAAEVTVVPKPENVLSPDDAIKRLMEGNARYVSGVTRRQDFAHDRDALIAGQNPYAAVLSCADSRVAPEFAFDSSRGDLFVTRVAGNVVDDDVLGSLEYAVAVLKVPVILVLGHDKCGAVGAAINVVIKGATYPGKIQSLAMTIVPAVNKVKGKAGNLLDAAIAQNVRNSMADLRSSSMLIREAEGLKKIKIVGGVYRLSDGKVGLLG</sequence>
<keyword evidence="3 8" id="KW-0479">Metal-binding</keyword>
<dbReference type="FunFam" id="3.40.1050.10:FF:000006">
    <property type="entry name" value="Carbonic anhydrase"/>
    <property type="match status" value="1"/>
</dbReference>
<dbReference type="PROSITE" id="PS00705">
    <property type="entry name" value="PROK_CO2_ANHYDRASE_2"/>
    <property type="match status" value="1"/>
</dbReference>
<reference evidence="10 11" key="1">
    <citation type="submission" date="2020-04" db="EMBL/GenBank/DDBJ databases">
        <authorList>
            <person name="De Canck E."/>
        </authorList>
    </citation>
    <scope>NUCLEOTIDE SEQUENCE [LARGE SCALE GENOMIC DNA]</scope>
    <source>
        <strain evidence="10 11">LMG 29542</strain>
    </source>
</reference>
<dbReference type="InterPro" id="IPR006311">
    <property type="entry name" value="TAT_signal"/>
</dbReference>
<dbReference type="SUPFAM" id="SSF53056">
    <property type="entry name" value="beta-carbonic anhydrase, cab"/>
    <property type="match status" value="1"/>
</dbReference>
<name>A0A6J5F6D0_9BURK</name>
<organism evidence="10 11">
    <name type="scientific">Paraburkholderia humisilvae</name>
    <dbReference type="NCBI Taxonomy" id="627669"/>
    <lineage>
        <taxon>Bacteria</taxon>
        <taxon>Pseudomonadati</taxon>
        <taxon>Pseudomonadota</taxon>
        <taxon>Betaproteobacteria</taxon>
        <taxon>Burkholderiales</taxon>
        <taxon>Burkholderiaceae</taxon>
        <taxon>Paraburkholderia</taxon>
    </lineage>
</organism>
<gene>
    <name evidence="10" type="ORF">LMG29542_07807</name>
</gene>
<dbReference type="Pfam" id="PF00484">
    <property type="entry name" value="Pro_CA"/>
    <property type="match status" value="1"/>
</dbReference>
<feature type="binding site" evidence="8">
    <location>
        <position position="104"/>
    </location>
    <ligand>
        <name>Zn(2+)</name>
        <dbReference type="ChEBI" id="CHEBI:29105"/>
    </ligand>
</feature>
<dbReference type="GO" id="GO:0008270">
    <property type="term" value="F:zinc ion binding"/>
    <property type="evidence" value="ECO:0007669"/>
    <property type="project" value="UniProtKB-UniRule"/>
</dbReference>
<feature type="binding site" evidence="8">
    <location>
        <position position="155"/>
    </location>
    <ligand>
        <name>Zn(2+)</name>
        <dbReference type="ChEBI" id="CHEBI:29105"/>
    </ligand>
</feature>
<protein>
    <recommendedName>
        <fullName evidence="2 9">Carbonic anhydrase</fullName>
        <ecNumber evidence="2 9">4.2.1.1</ecNumber>
    </recommendedName>
    <alternativeName>
        <fullName evidence="9">Carbonate dehydratase</fullName>
    </alternativeName>
</protein>
<proteinExistence type="inferred from homology"/>
<comment type="similarity">
    <text evidence="1 9">Belongs to the beta-class carbonic anhydrase family.</text>
</comment>
<dbReference type="InterPro" id="IPR001765">
    <property type="entry name" value="Carbonic_anhydrase"/>
</dbReference>
<dbReference type="GO" id="GO:0004089">
    <property type="term" value="F:carbonate dehydratase activity"/>
    <property type="evidence" value="ECO:0007669"/>
    <property type="project" value="UniProtKB-UniRule"/>
</dbReference>
<evidence type="ECO:0000256" key="1">
    <source>
        <dbReference type="ARBA" id="ARBA00006217"/>
    </source>
</evidence>
<evidence type="ECO:0000313" key="11">
    <source>
        <dbReference type="Proteomes" id="UP000494363"/>
    </source>
</evidence>
<comment type="catalytic activity">
    <reaction evidence="7 9">
        <text>hydrogencarbonate + H(+) = CO2 + H2O</text>
        <dbReference type="Rhea" id="RHEA:10748"/>
        <dbReference type="ChEBI" id="CHEBI:15377"/>
        <dbReference type="ChEBI" id="CHEBI:15378"/>
        <dbReference type="ChEBI" id="CHEBI:16526"/>
        <dbReference type="ChEBI" id="CHEBI:17544"/>
        <dbReference type="EC" id="4.2.1.1"/>
    </reaction>
</comment>
<evidence type="ECO:0000256" key="7">
    <source>
        <dbReference type="ARBA" id="ARBA00048348"/>
    </source>
</evidence>
<evidence type="ECO:0000256" key="5">
    <source>
        <dbReference type="ARBA" id="ARBA00023239"/>
    </source>
</evidence>
<dbReference type="RefSeq" id="WP_175233018.1">
    <property type="nucleotide sequence ID" value="NZ_CADIKH010000116.1"/>
</dbReference>
<dbReference type="SMART" id="SM00947">
    <property type="entry name" value="Pro_CA"/>
    <property type="match status" value="1"/>
</dbReference>
<dbReference type="PANTHER" id="PTHR11002:SF79">
    <property type="entry name" value="CARBONIC ANHYDRASE 2"/>
    <property type="match status" value="1"/>
</dbReference>
<comment type="function">
    <text evidence="9">Reversible hydration of carbon dioxide.</text>
</comment>
<dbReference type="AlphaFoldDB" id="A0A6J5F6D0"/>
<feature type="binding site" evidence="8">
    <location>
        <position position="158"/>
    </location>
    <ligand>
        <name>Zn(2+)</name>
        <dbReference type="ChEBI" id="CHEBI:29105"/>
    </ligand>
</feature>
<evidence type="ECO:0000256" key="8">
    <source>
        <dbReference type="PIRSR" id="PIRSR601765-1"/>
    </source>
</evidence>
<dbReference type="Proteomes" id="UP000494363">
    <property type="component" value="Unassembled WGS sequence"/>
</dbReference>
<evidence type="ECO:0000313" key="10">
    <source>
        <dbReference type="EMBL" id="CAB3774430.1"/>
    </source>
</evidence>
<dbReference type="PROSITE" id="PS00704">
    <property type="entry name" value="PROK_CO2_ANHYDRASE_1"/>
    <property type="match status" value="1"/>
</dbReference>